<organism evidence="6 8">
    <name type="scientific">Pedobacter hiemivivus</name>
    <dbReference type="NCBI Taxonomy" id="2530454"/>
    <lineage>
        <taxon>Bacteria</taxon>
        <taxon>Pseudomonadati</taxon>
        <taxon>Bacteroidota</taxon>
        <taxon>Sphingobacteriia</taxon>
        <taxon>Sphingobacteriales</taxon>
        <taxon>Sphingobacteriaceae</taxon>
        <taxon>Pedobacter</taxon>
    </lineage>
</organism>
<dbReference type="OrthoDB" id="659577at2"/>
<accession>A0A4V5PDP3</accession>
<dbReference type="GO" id="GO:0006352">
    <property type="term" value="P:DNA-templated transcription initiation"/>
    <property type="evidence" value="ECO:0007669"/>
    <property type="project" value="InterPro"/>
</dbReference>
<dbReference type="NCBIfam" id="TIGR02937">
    <property type="entry name" value="sigma70-ECF"/>
    <property type="match status" value="1"/>
</dbReference>
<dbReference type="InterPro" id="IPR000792">
    <property type="entry name" value="Tscrpt_reg_LuxR_C"/>
</dbReference>
<dbReference type="GO" id="GO:0016987">
    <property type="term" value="F:sigma factor activity"/>
    <property type="evidence" value="ECO:0007669"/>
    <property type="project" value="UniProtKB-KW"/>
</dbReference>
<reference evidence="7 9" key="2">
    <citation type="submission" date="2019-04" db="EMBL/GenBank/DDBJ databases">
        <title>Pedobacter sp. RP-1-16 sp. nov., isolated from Arctic soil.</title>
        <authorList>
            <person name="Dahal R.H."/>
            <person name="Kim D.-U."/>
        </authorList>
    </citation>
    <scope>NUCLEOTIDE SEQUENCE [LARGE SCALE GENOMIC DNA]</scope>
    <source>
        <strain evidence="7 9">RP-1-16</strain>
    </source>
</reference>
<dbReference type="CDD" id="cd06171">
    <property type="entry name" value="Sigma70_r4"/>
    <property type="match status" value="1"/>
</dbReference>
<keyword evidence="8" id="KW-1185">Reference proteome</keyword>
<dbReference type="EMBL" id="SJSM01000017">
    <property type="protein sequence ID" value="TCC89957.1"/>
    <property type="molecule type" value="Genomic_DNA"/>
</dbReference>
<dbReference type="NCBIfam" id="TIGR02985">
    <property type="entry name" value="Sig70_bacteroi1"/>
    <property type="match status" value="1"/>
</dbReference>
<dbReference type="AlphaFoldDB" id="A0A4R0MTB9"/>
<accession>A0A4R0MTB9</accession>
<feature type="domain" description="HTH luxR-type" evidence="5">
    <location>
        <begin position="128"/>
        <end position="186"/>
    </location>
</feature>
<sequence>MAIGSTERDIIIALKAGDEFAFRQIFELNFKRLASFCFRLLKNKEQAEEVVNDTLLSVWVNRDRLNEDLPIAPYLYTISRRLALNVLQKIAVSQKAIDQLWLNMEKVSNDTEEAVLLVDLQRFTEAALIHLPPQQQLIFRMSRYEGLNYDEIAAKLNLSRNTVKNHLVAALKTLKTHFNQSDVAYFLLLTAGLFKR</sequence>
<keyword evidence="4" id="KW-0804">Transcription</keyword>
<dbReference type="InterPro" id="IPR039425">
    <property type="entry name" value="RNA_pol_sigma-70-like"/>
</dbReference>
<keyword evidence="2" id="KW-0805">Transcription regulation</keyword>
<evidence type="ECO:0000256" key="4">
    <source>
        <dbReference type="ARBA" id="ARBA00023163"/>
    </source>
</evidence>
<dbReference type="SMART" id="SM00421">
    <property type="entry name" value="HTH_LUXR"/>
    <property type="match status" value="1"/>
</dbReference>
<proteinExistence type="inferred from homology"/>
<gene>
    <name evidence="6" type="ORF">EZ444_20515</name>
    <name evidence="7" type="ORF">FBD94_02580</name>
</gene>
<dbReference type="InterPro" id="IPR013249">
    <property type="entry name" value="RNA_pol_sigma70_r4_t2"/>
</dbReference>
<dbReference type="EMBL" id="SWDX01000001">
    <property type="protein sequence ID" value="TKC65456.1"/>
    <property type="molecule type" value="Genomic_DNA"/>
</dbReference>
<evidence type="ECO:0000313" key="6">
    <source>
        <dbReference type="EMBL" id="TCC89957.1"/>
    </source>
</evidence>
<dbReference type="SUPFAM" id="SSF88659">
    <property type="entry name" value="Sigma3 and sigma4 domains of RNA polymerase sigma factors"/>
    <property type="match status" value="1"/>
</dbReference>
<dbReference type="Pfam" id="PF08281">
    <property type="entry name" value="Sigma70_r4_2"/>
    <property type="match status" value="1"/>
</dbReference>
<dbReference type="Pfam" id="PF04542">
    <property type="entry name" value="Sigma70_r2"/>
    <property type="match status" value="1"/>
</dbReference>
<evidence type="ECO:0000256" key="3">
    <source>
        <dbReference type="ARBA" id="ARBA00023082"/>
    </source>
</evidence>
<reference evidence="6 8" key="1">
    <citation type="submission" date="2019-02" db="EMBL/GenBank/DDBJ databases">
        <title>Pedobacter sp. RP-3-8 sp. nov., isolated from Arctic soil.</title>
        <authorList>
            <person name="Dahal R.H."/>
        </authorList>
    </citation>
    <scope>NUCLEOTIDE SEQUENCE [LARGE SCALE GENOMIC DNA]</scope>
    <source>
        <strain evidence="6 8">RP-3-8</strain>
    </source>
</reference>
<dbReference type="Gene3D" id="1.10.10.10">
    <property type="entry name" value="Winged helix-like DNA-binding domain superfamily/Winged helix DNA-binding domain"/>
    <property type="match status" value="1"/>
</dbReference>
<dbReference type="SUPFAM" id="SSF88946">
    <property type="entry name" value="Sigma2 domain of RNA polymerase sigma factors"/>
    <property type="match status" value="1"/>
</dbReference>
<evidence type="ECO:0000313" key="8">
    <source>
        <dbReference type="Proteomes" id="UP000291117"/>
    </source>
</evidence>
<evidence type="ECO:0000259" key="5">
    <source>
        <dbReference type="SMART" id="SM00421"/>
    </source>
</evidence>
<evidence type="ECO:0000313" key="7">
    <source>
        <dbReference type="EMBL" id="TKC65456.1"/>
    </source>
</evidence>
<keyword evidence="3" id="KW-0731">Sigma factor</keyword>
<dbReference type="PANTHER" id="PTHR43133:SF46">
    <property type="entry name" value="RNA POLYMERASE SIGMA-70 FACTOR ECF SUBFAMILY"/>
    <property type="match status" value="1"/>
</dbReference>
<comment type="caution">
    <text evidence="6">The sequence shown here is derived from an EMBL/GenBank/DDBJ whole genome shotgun (WGS) entry which is preliminary data.</text>
</comment>
<dbReference type="InterPro" id="IPR013324">
    <property type="entry name" value="RNA_pol_sigma_r3/r4-like"/>
</dbReference>
<dbReference type="InterPro" id="IPR013325">
    <property type="entry name" value="RNA_pol_sigma_r2"/>
</dbReference>
<dbReference type="Proteomes" id="UP000309594">
    <property type="component" value="Unassembled WGS sequence"/>
</dbReference>
<evidence type="ECO:0000256" key="2">
    <source>
        <dbReference type="ARBA" id="ARBA00023015"/>
    </source>
</evidence>
<dbReference type="GO" id="GO:0003677">
    <property type="term" value="F:DNA binding"/>
    <property type="evidence" value="ECO:0007669"/>
    <property type="project" value="InterPro"/>
</dbReference>
<dbReference type="RefSeq" id="WP_131611024.1">
    <property type="nucleotide sequence ID" value="NZ_SJSM01000017.1"/>
</dbReference>
<dbReference type="Gene3D" id="1.10.1740.10">
    <property type="match status" value="1"/>
</dbReference>
<evidence type="ECO:0000256" key="1">
    <source>
        <dbReference type="ARBA" id="ARBA00010641"/>
    </source>
</evidence>
<evidence type="ECO:0000313" key="9">
    <source>
        <dbReference type="Proteomes" id="UP000309594"/>
    </source>
</evidence>
<dbReference type="Proteomes" id="UP000291117">
    <property type="component" value="Unassembled WGS sequence"/>
</dbReference>
<name>A0A4R0MTB9_9SPHI</name>
<comment type="similarity">
    <text evidence="1">Belongs to the sigma-70 factor family. ECF subfamily.</text>
</comment>
<dbReference type="InterPro" id="IPR007627">
    <property type="entry name" value="RNA_pol_sigma70_r2"/>
</dbReference>
<protein>
    <submittedName>
        <fullName evidence="6">RNA polymerase sigma-70 factor</fullName>
    </submittedName>
</protein>
<dbReference type="InterPro" id="IPR036388">
    <property type="entry name" value="WH-like_DNA-bd_sf"/>
</dbReference>
<dbReference type="InterPro" id="IPR014327">
    <property type="entry name" value="RNA_pol_sigma70_bacteroid"/>
</dbReference>
<dbReference type="InterPro" id="IPR014284">
    <property type="entry name" value="RNA_pol_sigma-70_dom"/>
</dbReference>
<dbReference type="PANTHER" id="PTHR43133">
    <property type="entry name" value="RNA POLYMERASE ECF-TYPE SIGMA FACTO"/>
    <property type="match status" value="1"/>
</dbReference>